<feature type="domain" description="Laminin G" evidence="3">
    <location>
        <begin position="48"/>
        <end position="193"/>
    </location>
</feature>
<dbReference type="OrthoDB" id="10055367at2759"/>
<reference evidence="5 6" key="1">
    <citation type="submission" date="2018-11" db="EMBL/GenBank/DDBJ databases">
        <authorList>
            <consortium name="Pathogen Informatics"/>
        </authorList>
    </citation>
    <scope>NUCLEOTIDE SEQUENCE [LARGE SCALE GENOMIC DNA]</scope>
</reference>
<keyword evidence="2" id="KW-0245">EGF-like domain</keyword>
<dbReference type="PANTHER" id="PTHR15036">
    <property type="entry name" value="PIKACHURIN-LIKE PROTEIN"/>
    <property type="match status" value="1"/>
</dbReference>
<proteinExistence type="predicted"/>
<keyword evidence="6" id="KW-1185">Reference proteome</keyword>
<dbReference type="SUPFAM" id="SSF49899">
    <property type="entry name" value="Concanavalin A-like lectins/glucanases"/>
    <property type="match status" value="1"/>
</dbReference>
<evidence type="ECO:0000313" key="6">
    <source>
        <dbReference type="Proteomes" id="UP000270094"/>
    </source>
</evidence>
<dbReference type="PROSITE" id="PS50026">
    <property type="entry name" value="EGF_3"/>
    <property type="match status" value="1"/>
</dbReference>
<dbReference type="SMART" id="SM00282">
    <property type="entry name" value="LamG"/>
    <property type="match status" value="1"/>
</dbReference>
<evidence type="ECO:0000256" key="1">
    <source>
        <dbReference type="ARBA" id="ARBA00023157"/>
    </source>
</evidence>
<keyword evidence="1 2" id="KW-1015">Disulfide bond</keyword>
<evidence type="ECO:0000256" key="2">
    <source>
        <dbReference type="PROSITE-ProRule" id="PRU00076"/>
    </source>
</evidence>
<protein>
    <recommendedName>
        <fullName evidence="7">EGF-like domain-containing protein</fullName>
    </recommendedName>
</protein>
<feature type="domain" description="EGF-like" evidence="4">
    <location>
        <begin position="5"/>
        <end position="42"/>
    </location>
</feature>
<name>A0A3P7IPZ7_STRVU</name>
<dbReference type="PROSITE" id="PS00022">
    <property type="entry name" value="EGF_1"/>
    <property type="match status" value="1"/>
</dbReference>
<dbReference type="Proteomes" id="UP000270094">
    <property type="component" value="Unassembled WGS sequence"/>
</dbReference>
<dbReference type="InterPro" id="IPR000742">
    <property type="entry name" value="EGF"/>
</dbReference>
<gene>
    <name evidence="5" type="ORF">SVUK_LOCUS4891</name>
</gene>
<dbReference type="PROSITE" id="PS50025">
    <property type="entry name" value="LAM_G_DOMAIN"/>
    <property type="match status" value="1"/>
</dbReference>
<dbReference type="InterPro" id="IPR050372">
    <property type="entry name" value="Neurexin-related_CASP"/>
</dbReference>
<sequence length="193" mass="21864">MMMVQVDACINHECGPNGECIPLNFTYYKCKCKLYYDGPRCDLFKPIERAARFDGDAFLEISSDEFPHLTSEKEEVVELKFKTKEQNGVLFWQGQERGTSVVGEDYFSVGLIDGYLHFSYELGGGAAHMATEQRVDDDKEHVIRIGSYHLKIFFVSRKGRRGVLKLDNHTEQRGFSSGILAMLNADGNIFIGT</sequence>
<evidence type="ECO:0000313" key="5">
    <source>
        <dbReference type="EMBL" id="VDM69893.1"/>
    </source>
</evidence>
<feature type="disulfide bond" evidence="2">
    <location>
        <begin position="32"/>
        <end position="41"/>
    </location>
</feature>
<dbReference type="PANTHER" id="PTHR15036:SF85">
    <property type="entry name" value="SP2353, ISOFORM A"/>
    <property type="match status" value="1"/>
</dbReference>
<evidence type="ECO:0000259" key="3">
    <source>
        <dbReference type="PROSITE" id="PS50025"/>
    </source>
</evidence>
<dbReference type="AlphaFoldDB" id="A0A3P7IPZ7"/>
<dbReference type="Pfam" id="PF00054">
    <property type="entry name" value="Laminin_G_1"/>
    <property type="match status" value="1"/>
</dbReference>
<dbReference type="CDD" id="cd00110">
    <property type="entry name" value="LamG"/>
    <property type="match status" value="1"/>
</dbReference>
<comment type="caution">
    <text evidence="2">Lacks conserved residue(s) required for the propagation of feature annotation.</text>
</comment>
<dbReference type="InterPro" id="IPR013320">
    <property type="entry name" value="ConA-like_dom_sf"/>
</dbReference>
<dbReference type="EMBL" id="UYYB01013949">
    <property type="protein sequence ID" value="VDM69893.1"/>
    <property type="molecule type" value="Genomic_DNA"/>
</dbReference>
<dbReference type="Gene3D" id="2.10.25.10">
    <property type="entry name" value="Laminin"/>
    <property type="match status" value="1"/>
</dbReference>
<evidence type="ECO:0000259" key="4">
    <source>
        <dbReference type="PROSITE" id="PS50026"/>
    </source>
</evidence>
<dbReference type="Gene3D" id="2.60.120.200">
    <property type="match status" value="1"/>
</dbReference>
<accession>A0A3P7IPZ7</accession>
<evidence type="ECO:0008006" key="7">
    <source>
        <dbReference type="Google" id="ProtNLM"/>
    </source>
</evidence>
<dbReference type="InterPro" id="IPR001791">
    <property type="entry name" value="Laminin_G"/>
</dbReference>
<dbReference type="GO" id="GO:0016020">
    <property type="term" value="C:membrane"/>
    <property type="evidence" value="ECO:0007669"/>
    <property type="project" value="UniProtKB-SubCell"/>
</dbReference>
<organism evidence="5 6">
    <name type="scientific">Strongylus vulgaris</name>
    <name type="common">Blood worm</name>
    <dbReference type="NCBI Taxonomy" id="40348"/>
    <lineage>
        <taxon>Eukaryota</taxon>
        <taxon>Metazoa</taxon>
        <taxon>Ecdysozoa</taxon>
        <taxon>Nematoda</taxon>
        <taxon>Chromadorea</taxon>
        <taxon>Rhabditida</taxon>
        <taxon>Rhabditina</taxon>
        <taxon>Rhabditomorpha</taxon>
        <taxon>Strongyloidea</taxon>
        <taxon>Strongylidae</taxon>
        <taxon>Strongylus</taxon>
    </lineage>
</organism>